<proteinExistence type="predicted"/>
<dbReference type="Gene3D" id="3.20.20.140">
    <property type="entry name" value="Metal-dependent hydrolases"/>
    <property type="match status" value="1"/>
</dbReference>
<gene>
    <name evidence="2" type="ORF">GCM10007301_22140</name>
</gene>
<dbReference type="SUPFAM" id="SSF51556">
    <property type="entry name" value="Metallo-dependent hydrolases"/>
    <property type="match status" value="1"/>
</dbReference>
<dbReference type="PANTHER" id="PTHR43135:SF3">
    <property type="entry name" value="ALPHA-D-RIBOSE 1-METHYLPHOSPHONATE 5-TRIPHOSPHATE DIPHOSPHATASE"/>
    <property type="match status" value="1"/>
</dbReference>
<dbReference type="InterPro" id="IPR006680">
    <property type="entry name" value="Amidohydro-rel"/>
</dbReference>
<sequence length="398" mass="41772">MAHDAPSGPTGPTKLVIRNIGLLISGDLEKPILDADTIVAENGRITAIGRLKDVDVEGATTTVDANGAAVTPGLIDSHVHPVAGDWTPRQSQLNWIDSFLHGGVTTMISAGEVHYPGRPRDVVGLKAMAITAQRTFTNFRPGGVKIHAGAPVIEPDMVEDDFKELAAAGVKLLGEVGLGGVKDGPTARKMVGWARKYGIQSTIHTGGPSIPGSGLIDKDVVLEADTDVVGHINGGHTALPDDQIRCICEGCKRGLELVHNGNERSALYTLRIAKEMGDLNRVILGTDAPAGSGVQPLGILRMVSLLSSLGDLPAEQAFCLATGNTARMRALDCGIIEVGRTADFVIMDTAQHSAGKNLLESVQLGDLPGIGMTIIDGIVRTERSRNTPPATKVPFLVK</sequence>
<reference evidence="2" key="1">
    <citation type="journal article" date="2014" name="Int. J. Syst. Evol. Microbiol.">
        <title>Complete genome sequence of Corynebacterium casei LMG S-19264T (=DSM 44701T), isolated from a smear-ripened cheese.</title>
        <authorList>
            <consortium name="US DOE Joint Genome Institute (JGI-PGF)"/>
            <person name="Walter F."/>
            <person name="Albersmeier A."/>
            <person name="Kalinowski J."/>
            <person name="Ruckert C."/>
        </authorList>
    </citation>
    <scope>NUCLEOTIDE SEQUENCE</scope>
    <source>
        <strain evidence="2">CCM 7897</strain>
    </source>
</reference>
<dbReference type="Pfam" id="PF01979">
    <property type="entry name" value="Amidohydro_1"/>
    <property type="match status" value="1"/>
</dbReference>
<comment type="caution">
    <text evidence="2">The sequence shown here is derived from an EMBL/GenBank/DDBJ whole genome shotgun (WGS) entry which is preliminary data.</text>
</comment>
<dbReference type="InterPro" id="IPR032466">
    <property type="entry name" value="Metal_Hydrolase"/>
</dbReference>
<accession>A0A917FB10</accession>
<dbReference type="InterPro" id="IPR051781">
    <property type="entry name" value="Metallo-dep_Hydrolase"/>
</dbReference>
<evidence type="ECO:0000259" key="1">
    <source>
        <dbReference type="Pfam" id="PF01979"/>
    </source>
</evidence>
<dbReference type="SUPFAM" id="SSF51338">
    <property type="entry name" value="Composite domain of metallo-dependent hydrolases"/>
    <property type="match status" value="1"/>
</dbReference>
<dbReference type="InterPro" id="IPR011059">
    <property type="entry name" value="Metal-dep_hydrolase_composite"/>
</dbReference>
<evidence type="ECO:0000313" key="2">
    <source>
        <dbReference type="EMBL" id="GGF61978.1"/>
    </source>
</evidence>
<dbReference type="EMBL" id="BMCT01000002">
    <property type="protein sequence ID" value="GGF61978.1"/>
    <property type="molecule type" value="Genomic_DNA"/>
</dbReference>
<dbReference type="PANTHER" id="PTHR43135">
    <property type="entry name" value="ALPHA-D-RIBOSE 1-METHYLPHOSPHONATE 5-TRIPHOSPHATE DIPHOSPHATASE"/>
    <property type="match status" value="1"/>
</dbReference>
<dbReference type="Proteomes" id="UP000606044">
    <property type="component" value="Unassembled WGS sequence"/>
</dbReference>
<dbReference type="FunFam" id="3.20.20.140:FF:000085">
    <property type="entry name" value="Enamidase"/>
    <property type="match status" value="1"/>
</dbReference>
<dbReference type="RefSeq" id="WP_188578385.1">
    <property type="nucleotide sequence ID" value="NZ_BMCT01000002.1"/>
</dbReference>
<protein>
    <recommendedName>
        <fullName evidence="1">Amidohydrolase-related domain-containing protein</fullName>
    </recommendedName>
</protein>
<dbReference type="Gene3D" id="2.30.40.10">
    <property type="entry name" value="Urease, subunit C, domain 1"/>
    <property type="match status" value="1"/>
</dbReference>
<evidence type="ECO:0000313" key="3">
    <source>
        <dbReference type="Proteomes" id="UP000606044"/>
    </source>
</evidence>
<reference evidence="2" key="2">
    <citation type="submission" date="2020-09" db="EMBL/GenBank/DDBJ databases">
        <authorList>
            <person name="Sun Q."/>
            <person name="Sedlacek I."/>
        </authorList>
    </citation>
    <scope>NUCLEOTIDE SEQUENCE</scope>
    <source>
        <strain evidence="2">CCM 7897</strain>
    </source>
</reference>
<feature type="domain" description="Amidohydrolase-related" evidence="1">
    <location>
        <begin position="262"/>
        <end position="377"/>
    </location>
</feature>
<organism evidence="2 3">
    <name type="scientific">Azorhizobium oxalatiphilum</name>
    <dbReference type="NCBI Taxonomy" id="980631"/>
    <lineage>
        <taxon>Bacteria</taxon>
        <taxon>Pseudomonadati</taxon>
        <taxon>Pseudomonadota</taxon>
        <taxon>Alphaproteobacteria</taxon>
        <taxon>Hyphomicrobiales</taxon>
        <taxon>Xanthobacteraceae</taxon>
        <taxon>Azorhizobium</taxon>
    </lineage>
</organism>
<name>A0A917FB10_9HYPH</name>
<dbReference type="AlphaFoldDB" id="A0A917FB10"/>
<dbReference type="GO" id="GO:0016810">
    <property type="term" value="F:hydrolase activity, acting on carbon-nitrogen (but not peptide) bonds"/>
    <property type="evidence" value="ECO:0007669"/>
    <property type="project" value="InterPro"/>
</dbReference>
<dbReference type="CDD" id="cd01292">
    <property type="entry name" value="metallo-dependent_hydrolases"/>
    <property type="match status" value="1"/>
</dbReference>
<keyword evidence="3" id="KW-1185">Reference proteome</keyword>